<proteinExistence type="inferred from homology"/>
<protein>
    <recommendedName>
        <fullName evidence="10">Fluoride-specific ion channel</fullName>
    </recommendedName>
</protein>
<evidence type="ECO:0000256" key="7">
    <source>
        <dbReference type="ARBA" id="ARBA00035120"/>
    </source>
</evidence>
<evidence type="ECO:0000256" key="1">
    <source>
        <dbReference type="ARBA" id="ARBA00004651"/>
    </source>
</evidence>
<dbReference type="Proteomes" id="UP001164761">
    <property type="component" value="Chromosome"/>
</dbReference>
<comment type="function">
    <text evidence="9">Fluoride-specific ion channel. Important for reducing fluoride concentration in the cell, thus reducing its toxicity.</text>
</comment>
<organism evidence="11 12">
    <name type="scientific">Alicyclobacillus fastidiosus</name>
    <dbReference type="NCBI Taxonomy" id="392011"/>
    <lineage>
        <taxon>Bacteria</taxon>
        <taxon>Bacillati</taxon>
        <taxon>Bacillota</taxon>
        <taxon>Bacilli</taxon>
        <taxon>Bacillales</taxon>
        <taxon>Alicyclobacillaceae</taxon>
        <taxon>Alicyclobacillus</taxon>
    </lineage>
</organism>
<evidence type="ECO:0000256" key="3">
    <source>
        <dbReference type="ARBA" id="ARBA00022692"/>
    </source>
</evidence>
<evidence type="ECO:0000256" key="8">
    <source>
        <dbReference type="ARBA" id="ARBA00035585"/>
    </source>
</evidence>
<keyword evidence="4 10" id="KW-1133">Transmembrane helix</keyword>
<evidence type="ECO:0000313" key="12">
    <source>
        <dbReference type="Proteomes" id="UP001164761"/>
    </source>
</evidence>
<dbReference type="PANTHER" id="PTHR28259:SF1">
    <property type="entry name" value="FLUORIDE EXPORT PROTEIN 1-RELATED"/>
    <property type="match status" value="1"/>
</dbReference>
<dbReference type="InterPro" id="IPR003691">
    <property type="entry name" value="FluC"/>
</dbReference>
<name>A0ABY6ZCH9_9BACL</name>
<sequence length="120" mass="12775">MALFAICLDSLSQLQKGVPLDILLINLVGSFALGTLYGIAALTKMKLWLKDGIGTGIIGSFTTFSTFCIGTIRLAQSHAFLALVYVVISLSFGPLFAYAGDRTALWVGARKETEVGEVSV</sequence>
<feature type="transmembrane region" description="Helical" evidence="10">
    <location>
        <begin position="22"/>
        <end position="40"/>
    </location>
</feature>
<evidence type="ECO:0000256" key="9">
    <source>
        <dbReference type="ARBA" id="ARBA00049940"/>
    </source>
</evidence>
<keyword evidence="6" id="KW-0406">Ion transport</keyword>
<keyword evidence="2 10" id="KW-1003">Cell membrane</keyword>
<evidence type="ECO:0000256" key="2">
    <source>
        <dbReference type="ARBA" id="ARBA00022475"/>
    </source>
</evidence>
<gene>
    <name evidence="11" type="ORF">NZD89_19910</name>
</gene>
<dbReference type="PANTHER" id="PTHR28259">
    <property type="entry name" value="FLUORIDE EXPORT PROTEIN 1-RELATED"/>
    <property type="match status" value="1"/>
</dbReference>
<feature type="transmembrane region" description="Helical" evidence="10">
    <location>
        <begin position="78"/>
        <end position="100"/>
    </location>
</feature>
<accession>A0ABY6ZCH9</accession>
<evidence type="ECO:0000256" key="5">
    <source>
        <dbReference type="ARBA" id="ARBA00023136"/>
    </source>
</evidence>
<keyword evidence="5 10" id="KW-0472">Membrane</keyword>
<evidence type="ECO:0000256" key="6">
    <source>
        <dbReference type="ARBA" id="ARBA00023303"/>
    </source>
</evidence>
<evidence type="ECO:0000256" key="10">
    <source>
        <dbReference type="RuleBase" id="RU004340"/>
    </source>
</evidence>
<comment type="catalytic activity">
    <reaction evidence="8">
        <text>fluoride(in) = fluoride(out)</text>
        <dbReference type="Rhea" id="RHEA:76159"/>
        <dbReference type="ChEBI" id="CHEBI:17051"/>
    </reaction>
    <physiologicalReaction direction="left-to-right" evidence="8">
        <dbReference type="Rhea" id="RHEA:76160"/>
    </physiologicalReaction>
</comment>
<feature type="transmembrane region" description="Helical" evidence="10">
    <location>
        <begin position="52"/>
        <end position="72"/>
    </location>
</feature>
<evidence type="ECO:0000313" key="11">
    <source>
        <dbReference type="EMBL" id="WAH40561.1"/>
    </source>
</evidence>
<evidence type="ECO:0000256" key="4">
    <source>
        <dbReference type="ARBA" id="ARBA00022989"/>
    </source>
</evidence>
<dbReference type="EMBL" id="CP104067">
    <property type="protein sequence ID" value="WAH40561.1"/>
    <property type="molecule type" value="Genomic_DNA"/>
</dbReference>
<keyword evidence="12" id="KW-1185">Reference proteome</keyword>
<keyword evidence="3 10" id="KW-0812">Transmembrane</keyword>
<keyword evidence="6" id="KW-0407">Ion channel</keyword>
<reference evidence="11" key="1">
    <citation type="submission" date="2022-08" db="EMBL/GenBank/DDBJ databases">
        <title>Alicyclobacillus fastidiosus DSM 17978, complete genome.</title>
        <authorList>
            <person name="Wang Q."/>
            <person name="Cai R."/>
            <person name="Wang Z."/>
        </authorList>
    </citation>
    <scope>NUCLEOTIDE SEQUENCE</scope>
    <source>
        <strain evidence="11">DSM 17978</strain>
    </source>
</reference>
<comment type="similarity">
    <text evidence="7 10">Belongs to the fluoride channel Fluc/FEX (TC 1.A.43) family.</text>
</comment>
<dbReference type="Pfam" id="PF02537">
    <property type="entry name" value="CRCB"/>
    <property type="match status" value="1"/>
</dbReference>
<keyword evidence="6" id="KW-0813">Transport</keyword>
<dbReference type="RefSeq" id="WP_268004460.1">
    <property type="nucleotide sequence ID" value="NZ_BSUT01000001.1"/>
</dbReference>
<comment type="subcellular location">
    <subcellularLocation>
        <location evidence="1">Cell membrane</location>
        <topology evidence="1">Multi-pass membrane protein</topology>
    </subcellularLocation>
</comment>